<protein>
    <submittedName>
        <fullName evidence="7">Solute carrier family 25 member 38</fullName>
    </submittedName>
</protein>
<organism evidence="7 8">
    <name type="scientific">Rhizopogon vinicolor AM-OR11-026</name>
    <dbReference type="NCBI Taxonomy" id="1314800"/>
    <lineage>
        <taxon>Eukaryota</taxon>
        <taxon>Fungi</taxon>
        <taxon>Dikarya</taxon>
        <taxon>Basidiomycota</taxon>
        <taxon>Agaricomycotina</taxon>
        <taxon>Agaricomycetes</taxon>
        <taxon>Agaricomycetidae</taxon>
        <taxon>Boletales</taxon>
        <taxon>Suillineae</taxon>
        <taxon>Rhizopogonaceae</taxon>
        <taxon>Rhizopogon</taxon>
    </lineage>
</organism>
<feature type="repeat" description="Solcar" evidence="5">
    <location>
        <begin position="213"/>
        <end position="313"/>
    </location>
</feature>
<dbReference type="GO" id="GO:1904983">
    <property type="term" value="P:glycine import into mitochondrion"/>
    <property type="evidence" value="ECO:0007669"/>
    <property type="project" value="TreeGrafter"/>
</dbReference>
<reference evidence="7 8" key="1">
    <citation type="submission" date="2016-06" db="EMBL/GenBank/DDBJ databases">
        <title>Comparative genomics of the ectomycorrhizal sister species Rhizopogon vinicolor and Rhizopogon vesiculosus (Basidiomycota: Boletales) reveals a divergence of the mating type B locus.</title>
        <authorList>
            <consortium name="DOE Joint Genome Institute"/>
            <person name="Mujic A.B."/>
            <person name="Kuo A."/>
            <person name="Tritt A."/>
            <person name="Lipzen A."/>
            <person name="Chen C."/>
            <person name="Johnson J."/>
            <person name="Sharma A."/>
            <person name="Barry K."/>
            <person name="Grigoriev I.V."/>
            <person name="Spatafora J.W."/>
        </authorList>
    </citation>
    <scope>NUCLEOTIDE SEQUENCE [LARGE SCALE GENOMIC DNA]</scope>
    <source>
        <strain evidence="7 8">AM-OR11-026</strain>
    </source>
</reference>
<sequence>MKNAAVGQHLLSGALSGFAGAVLLQPLDLLKTRIQQGDRALNARNATIIWRTTQDILQNEGVKGLWRGTGATLVRNVPGVALYFTSLTYLRAIMTKSPYFSAHQRHNLDNSKSVLPKLSSQGNLIAGATARVGVGFILNPFSVIKARFESELHAYRSLSGSLLSIARMGKSELLRGFVASSLRDAPYAGLFVVMYESIKRDTSEFIASDARTRLKCIHSFSAASAGAIATMATHPFDVIKAISSDTKMQVRSEDRYRGFATTVIRIWKAVLFSSCNSQQRGAAGFFDGASLRMSRKILSSAIGWAVFEGMLLFMQT</sequence>
<evidence type="ECO:0000256" key="6">
    <source>
        <dbReference type="RuleBase" id="RU000488"/>
    </source>
</evidence>
<keyword evidence="2 5" id="KW-0812">Transmembrane</keyword>
<dbReference type="GO" id="GO:0016020">
    <property type="term" value="C:membrane"/>
    <property type="evidence" value="ECO:0007669"/>
    <property type="project" value="UniProtKB-SubCell"/>
</dbReference>
<dbReference type="GO" id="GO:0005739">
    <property type="term" value="C:mitochondrion"/>
    <property type="evidence" value="ECO:0007669"/>
    <property type="project" value="TreeGrafter"/>
</dbReference>
<dbReference type="GO" id="GO:0015187">
    <property type="term" value="F:glycine transmembrane transporter activity"/>
    <property type="evidence" value="ECO:0007669"/>
    <property type="project" value="TreeGrafter"/>
</dbReference>
<dbReference type="SUPFAM" id="SSF103506">
    <property type="entry name" value="Mitochondrial carrier"/>
    <property type="match status" value="1"/>
</dbReference>
<evidence type="ECO:0000256" key="5">
    <source>
        <dbReference type="PROSITE-ProRule" id="PRU00282"/>
    </source>
</evidence>
<dbReference type="InParanoid" id="A0A1B7MWN9"/>
<dbReference type="Pfam" id="PF00153">
    <property type="entry name" value="Mito_carr"/>
    <property type="match status" value="3"/>
</dbReference>
<name>A0A1B7MWN9_9AGAM</name>
<dbReference type="Proteomes" id="UP000092154">
    <property type="component" value="Unassembled WGS sequence"/>
</dbReference>
<feature type="repeat" description="Solcar" evidence="5">
    <location>
        <begin position="118"/>
        <end position="201"/>
    </location>
</feature>
<dbReference type="AlphaFoldDB" id="A0A1B7MWN9"/>
<evidence type="ECO:0000313" key="8">
    <source>
        <dbReference type="Proteomes" id="UP000092154"/>
    </source>
</evidence>
<evidence type="ECO:0000256" key="3">
    <source>
        <dbReference type="ARBA" id="ARBA00022989"/>
    </source>
</evidence>
<dbReference type="FunCoup" id="A0A1B7MWN9">
    <property type="interactions" value="172"/>
</dbReference>
<dbReference type="STRING" id="1314800.A0A1B7MWN9"/>
<dbReference type="PANTHER" id="PTHR46181">
    <property type="entry name" value="MITOCHONDRIAL GLYCINE TRANSPORTER"/>
    <property type="match status" value="1"/>
</dbReference>
<keyword evidence="3" id="KW-1133">Transmembrane helix</keyword>
<feature type="repeat" description="Solcar" evidence="5">
    <location>
        <begin position="4"/>
        <end position="93"/>
    </location>
</feature>
<dbReference type="PANTHER" id="PTHR46181:SF3">
    <property type="entry name" value="MITOCHONDRIAL GLYCINE TRANSPORTER"/>
    <property type="match status" value="1"/>
</dbReference>
<comment type="subcellular location">
    <subcellularLocation>
        <location evidence="1">Membrane</location>
        <topology evidence="1">Multi-pass membrane protein</topology>
    </subcellularLocation>
</comment>
<keyword evidence="8" id="KW-1185">Reference proteome</keyword>
<dbReference type="PROSITE" id="PS50920">
    <property type="entry name" value="SOLCAR"/>
    <property type="match status" value="3"/>
</dbReference>
<gene>
    <name evidence="7" type="ORF">K503DRAFT_743450</name>
</gene>
<dbReference type="Gene3D" id="1.50.40.10">
    <property type="entry name" value="Mitochondrial carrier domain"/>
    <property type="match status" value="1"/>
</dbReference>
<keyword evidence="6" id="KW-0813">Transport</keyword>
<evidence type="ECO:0000313" key="7">
    <source>
        <dbReference type="EMBL" id="OAX36971.1"/>
    </source>
</evidence>
<dbReference type="EMBL" id="KV448381">
    <property type="protein sequence ID" value="OAX36971.1"/>
    <property type="molecule type" value="Genomic_DNA"/>
</dbReference>
<keyword evidence="4 5" id="KW-0472">Membrane</keyword>
<dbReference type="OrthoDB" id="1924968at2759"/>
<evidence type="ECO:0000256" key="1">
    <source>
        <dbReference type="ARBA" id="ARBA00004141"/>
    </source>
</evidence>
<proteinExistence type="inferred from homology"/>
<dbReference type="InterPro" id="IPR018108">
    <property type="entry name" value="MCP_transmembrane"/>
</dbReference>
<evidence type="ECO:0000256" key="4">
    <source>
        <dbReference type="ARBA" id="ARBA00023136"/>
    </source>
</evidence>
<accession>A0A1B7MWN9</accession>
<comment type="similarity">
    <text evidence="6">Belongs to the mitochondrial carrier (TC 2.A.29) family.</text>
</comment>
<dbReference type="InterPro" id="IPR023395">
    <property type="entry name" value="MCP_dom_sf"/>
</dbReference>
<evidence type="ECO:0000256" key="2">
    <source>
        <dbReference type="ARBA" id="ARBA00022692"/>
    </source>
</evidence>